<dbReference type="InterPro" id="IPR001054">
    <property type="entry name" value="A/G_cyclase"/>
</dbReference>
<dbReference type="GO" id="GO:0004016">
    <property type="term" value="F:adenylate cyclase activity"/>
    <property type="evidence" value="ECO:0007669"/>
    <property type="project" value="UniProtKB-ARBA"/>
</dbReference>
<dbReference type="InterPro" id="IPR003660">
    <property type="entry name" value="HAMP_dom"/>
</dbReference>
<dbReference type="PROSITE" id="PS50125">
    <property type="entry name" value="GUANYLATE_CYCLASE_2"/>
    <property type="match status" value="2"/>
</dbReference>
<feature type="transmembrane region" description="Helical" evidence="2">
    <location>
        <begin position="1558"/>
        <end position="1578"/>
    </location>
</feature>
<feature type="transmembrane region" description="Helical" evidence="2">
    <location>
        <begin position="440"/>
        <end position="459"/>
    </location>
</feature>
<accession>A0A367ZSS3</accession>
<dbReference type="InterPro" id="IPR050697">
    <property type="entry name" value="Adenylyl/Guanylyl_Cyclase_3/4"/>
</dbReference>
<proteinExistence type="predicted"/>
<evidence type="ECO:0000259" key="3">
    <source>
        <dbReference type="PROSITE" id="PS50125"/>
    </source>
</evidence>
<dbReference type="PANTHER" id="PTHR43081:SF1">
    <property type="entry name" value="ADENYLATE CYCLASE, TERMINAL-DIFFERENTIATION SPECIFIC"/>
    <property type="match status" value="1"/>
</dbReference>
<feature type="transmembrane region" description="Helical" evidence="2">
    <location>
        <begin position="406"/>
        <end position="428"/>
    </location>
</feature>
<dbReference type="GO" id="GO:0009190">
    <property type="term" value="P:cyclic nucleotide biosynthetic process"/>
    <property type="evidence" value="ECO:0007669"/>
    <property type="project" value="InterPro"/>
</dbReference>
<gene>
    <name evidence="5" type="ORF">OZSIB_2063</name>
</gene>
<sequence length="2194" mass="238699">MPLLLTLAPLLLLGHLVREEQSERQADRERQFLERLESRVALVREASSLQFWIERTARQYKAAWARLAALGSGPLADRLARAAAAAARQLAPATRGFPPMRLWVFQTGATPRQGQGPLARPRVLLAPSPRRWPSAARSTALQARAVTSGLGRLMLLATRMAGTDQRGALLQQALTTARPLFGDALHREMFAPEARGQAFHVIFQGRFHYLLWDFLMVAGRPVGAVILTMELPPDAEERALRLTLVHWRTLGGKTPSWPAFGRLPDCATAPAASDDRPSDRPGSTAAATHPTAARPPAPTGGAPRPAPLLLPADLRGTAAARALRQLHQEVVIQPASFSLAELRGKPLSPLLTHALGRLSFPTAQLQRALPLGSHWGRLFVLGPGRTHVGFLVAPAPPPPATSLGRVWQALAVAVLLLWTAFLGGTAVTGRPPTLPVAGQLLAWFFCLVAIPLLLLHASGERLARDLEHRLHAQARRKLTALARHLEGEATRLGQRQAQVVSAHIHRPALLDRLLGTLASTATWPAAPATAIDEHRPLPPSPTPTRGPTGVSPRAAAALADLWQALERDGLQPQVIQIAVGRPTVTQVTRFTDRYSPEEQAQLSKVLLDQAHEDFRAVPGQIEPGNASASPGPFRRHRNFAKGTAGRYGFATLGSRRICRVNQFIYRQGRLVMTINVYWDHTRHYQQRMRQLVQRLHARQGLEAVVLLRQGGRWETIAEAGRTTTLKQAARRVDDRTVAFPETRRRFLRVLHPGTDLAGYVFGLRASLSAIDRRLAAETRALRRLIVASLLLVVMAGLAIAWWVVGPVRAMTVALEHVGQGDFTVRLRSPRADELGQTAHALDRMIAWLAERDRMSRFVATPVMEALAATGGTPEAARRRRMVAMLCDIRAFTTISETHPPPAVFAMLNRHFEEMTPFIRAAGGVIERFIGDAIQAVFWSSADDPAPPRALRAATAMLDRLAQINRARVAAGEFPYRIGIGLAEGEALTGIVGDPAIRQDFSVLGPLLGEAAAREALTRQAQNLPIAVCGKVRAQAGPGWQFLPLPGHPDTWEACPAPAAVPAAARPASADAPSSAAPRGSGPSESIARSAETADPAALDGGGAGPGAAAPRSRRLAAGQDLGREGGWGPTALLAAFWMMTILLLGEAEQTWRQAWANHFRAGQRDALRHDLRLTQGTAVAGFQIPQRWCTLVDTTLAAPAPAWADTPRQHAELLARLARWPASGSWFIVRPAPPDQITTLITSVFLLGEALFGEIPDQHPSLAFLLDLRHWTRQSAARLLPQHRPALAFLARLLWRSSGHLTRRLWESRITAARPGAFPRPSGEVAVLASMIRIWYDSGVRHPDGRPLEKLFLNQLWNLGNNALDDLLRMGFRGLGHCILGGQGYHVFWLPLPAARPAPVFQHLLPLRGPLPRLPAAAILIGFFPQETLTGRSSLRPLLQALRADAARRGTALAFQPLEDGPAISHPWFRHPRARAGRTGAPASRAPPPELLVEQAGLEVGGRPYRVTALRRLSRQPPLPLGLRGLAIFRVAWLWLGLGAAVLWLIRPVPLPLGLTGRLTAAFLIVVAPVLALSAIVLQRRFEASRPGLTDRRLADLQLAVNRFEESHLARLGWAERLVRSRLHDPDVLAACRQAERARRPAPSGDAPLILELADWLFRHGVGTTELAITGGHDLVLGRERVAEGTKGGSRFLGALFAGSLARLAAAETPAPAPGPRDDALLKDAVLEDLRIAMVTFSTPDLVQTFFNSPHAATRIRWGEKAHNFFHCYFPEHRPRYVLFAQWEELSFLGWPLAQWRRFLRTDPGGACEIRLADPTSPAVSYVRPFFTSNHWNLQWPAFASHVLPDRGELAAWVAQASLLGEPLGGVVDPTGPAPTLILAQRSHRFGRYLLTITQDFAPALAALDRQIQVAFLVLGLVILATFALARSVAARFIAPLQALWQAAEQVIGGNFQVILALARRDEFGDLALSFNRMCQDLDAGWRLRRFVSESVQRVAEDVKLAEEARRGQMRERVVLFAGVGGFLEAGDHLPPEAAVARLNAYLSRLAQVVRRHDGEIDKFIGEKILATFAPEPHGSLPAAAGAAVAAARELAATLDRVAPALRHQLGVGIVTGRVLAGILGTPAVRLEYTVLGDPVNLAARLCERAIHQPATTILLDAATARLVETSGLACHSLGAVRVKGKTHDVEVFSLVDV</sequence>
<feature type="transmembrane region" description="Helical" evidence="2">
    <location>
        <begin position="784"/>
        <end position="804"/>
    </location>
</feature>
<dbReference type="Proteomes" id="UP000252355">
    <property type="component" value="Unassembled WGS sequence"/>
</dbReference>
<dbReference type="CDD" id="cd07302">
    <property type="entry name" value="CHD"/>
    <property type="match status" value="2"/>
</dbReference>
<feature type="domain" description="HAMP" evidence="4">
    <location>
        <begin position="1931"/>
        <end position="1983"/>
    </location>
</feature>
<feature type="compositionally biased region" description="Low complexity" evidence="1">
    <location>
        <begin position="281"/>
        <end position="292"/>
    </location>
</feature>
<dbReference type="GO" id="GO:0016020">
    <property type="term" value="C:membrane"/>
    <property type="evidence" value="ECO:0007669"/>
    <property type="project" value="InterPro"/>
</dbReference>
<dbReference type="PANTHER" id="PTHR43081">
    <property type="entry name" value="ADENYLATE CYCLASE, TERMINAL-DIFFERENTIATION SPECIFIC-RELATED"/>
    <property type="match status" value="1"/>
</dbReference>
<organism evidence="5 6">
    <name type="scientific">Candidatus Ozemobacter sibiricus</name>
    <dbReference type="NCBI Taxonomy" id="2268124"/>
    <lineage>
        <taxon>Bacteria</taxon>
        <taxon>Candidatus Ozemobacteria</taxon>
        <taxon>Candidatus Ozemobacterales</taxon>
        <taxon>Candidatus Ozemobacteraceae</taxon>
        <taxon>Candidatus Ozemobacter</taxon>
    </lineage>
</organism>
<dbReference type="SMART" id="SM00304">
    <property type="entry name" value="HAMP"/>
    <property type="match status" value="2"/>
</dbReference>
<dbReference type="InterPro" id="IPR029787">
    <property type="entry name" value="Nucleotide_cyclase"/>
</dbReference>
<evidence type="ECO:0000313" key="6">
    <source>
        <dbReference type="Proteomes" id="UP000252355"/>
    </source>
</evidence>
<keyword evidence="2" id="KW-0472">Membrane</keyword>
<dbReference type="PROSITE" id="PS50885">
    <property type="entry name" value="HAMP"/>
    <property type="match status" value="2"/>
</dbReference>
<feature type="compositionally biased region" description="Pro residues" evidence="1">
    <location>
        <begin position="293"/>
        <end position="308"/>
    </location>
</feature>
<feature type="transmembrane region" description="Helical" evidence="2">
    <location>
        <begin position="1521"/>
        <end position="1546"/>
    </location>
</feature>
<dbReference type="Pfam" id="PF00211">
    <property type="entry name" value="Guanylate_cyc"/>
    <property type="match status" value="2"/>
</dbReference>
<dbReference type="Gene3D" id="6.10.340.10">
    <property type="match status" value="2"/>
</dbReference>
<evidence type="ECO:0000256" key="1">
    <source>
        <dbReference type="SAM" id="MobiDB-lite"/>
    </source>
</evidence>
<dbReference type="GO" id="GO:0035556">
    <property type="term" value="P:intracellular signal transduction"/>
    <property type="evidence" value="ECO:0007669"/>
    <property type="project" value="InterPro"/>
</dbReference>
<keyword evidence="2" id="KW-1133">Transmembrane helix</keyword>
<dbReference type="EMBL" id="QOQW01000002">
    <property type="protein sequence ID" value="RCK81194.1"/>
    <property type="molecule type" value="Genomic_DNA"/>
</dbReference>
<dbReference type="Gene3D" id="3.30.70.1230">
    <property type="entry name" value="Nucleotide cyclase"/>
    <property type="match status" value="2"/>
</dbReference>
<name>A0A367ZSS3_9BACT</name>
<dbReference type="SUPFAM" id="SSF55073">
    <property type="entry name" value="Nucleotide cyclase"/>
    <property type="match status" value="2"/>
</dbReference>
<protein>
    <submittedName>
        <fullName evidence="5">Adenylate cyclase</fullName>
    </submittedName>
</protein>
<feature type="region of interest" description="Disordered" evidence="1">
    <location>
        <begin position="268"/>
        <end position="309"/>
    </location>
</feature>
<feature type="region of interest" description="Disordered" evidence="1">
    <location>
        <begin position="531"/>
        <end position="551"/>
    </location>
</feature>
<evidence type="ECO:0000256" key="2">
    <source>
        <dbReference type="SAM" id="Phobius"/>
    </source>
</evidence>
<dbReference type="SUPFAM" id="SSF158472">
    <property type="entry name" value="HAMP domain-like"/>
    <property type="match status" value="2"/>
</dbReference>
<evidence type="ECO:0000259" key="4">
    <source>
        <dbReference type="PROSITE" id="PS50885"/>
    </source>
</evidence>
<feature type="domain" description="HAMP" evidence="4">
    <location>
        <begin position="801"/>
        <end position="853"/>
    </location>
</feature>
<feature type="region of interest" description="Disordered" evidence="1">
    <location>
        <begin position="1062"/>
        <end position="1114"/>
    </location>
</feature>
<keyword evidence="2" id="KW-0812">Transmembrane</keyword>
<dbReference type="Pfam" id="PF00672">
    <property type="entry name" value="HAMP"/>
    <property type="match status" value="2"/>
</dbReference>
<evidence type="ECO:0000313" key="5">
    <source>
        <dbReference type="EMBL" id="RCK81194.1"/>
    </source>
</evidence>
<dbReference type="CDD" id="cd06225">
    <property type="entry name" value="HAMP"/>
    <property type="match status" value="2"/>
</dbReference>
<reference evidence="5 6" key="1">
    <citation type="submission" date="2018-05" db="EMBL/GenBank/DDBJ databases">
        <title>A metagenomic window into the 2 km-deep terrestrial subsurface aquifer revealed taxonomically and functionally diverse microbial community comprising novel uncultured bacterial lineages.</title>
        <authorList>
            <person name="Kadnikov V.V."/>
            <person name="Mardanov A.V."/>
            <person name="Beletsky A.V."/>
            <person name="Banks D."/>
            <person name="Pimenov N.V."/>
            <person name="Frank Y.A."/>
            <person name="Karnachuk O.V."/>
            <person name="Ravin N.V."/>
        </authorList>
    </citation>
    <scope>NUCLEOTIDE SEQUENCE [LARGE SCALE GENOMIC DNA]</scope>
    <source>
        <strain evidence="5">BY5</strain>
    </source>
</reference>
<feature type="domain" description="Guanylate cyclase" evidence="3">
    <location>
        <begin position="882"/>
        <end position="1014"/>
    </location>
</feature>
<comment type="caution">
    <text evidence="5">The sequence shown here is derived from an EMBL/GenBank/DDBJ whole genome shotgun (WGS) entry which is preliminary data.</text>
</comment>
<dbReference type="SMART" id="SM00044">
    <property type="entry name" value="CYCc"/>
    <property type="match status" value="1"/>
</dbReference>
<feature type="domain" description="Guanylate cyclase" evidence="3">
    <location>
        <begin position="2014"/>
        <end position="2143"/>
    </location>
</feature>
<feature type="compositionally biased region" description="Low complexity" evidence="1">
    <location>
        <begin position="1062"/>
        <end position="1083"/>
    </location>
</feature>